<evidence type="ECO:0000259" key="4">
    <source>
        <dbReference type="PROSITE" id="PS50127"/>
    </source>
</evidence>
<feature type="region of interest" description="Disordered" evidence="3">
    <location>
        <begin position="398"/>
        <end position="427"/>
    </location>
</feature>
<reference evidence="5" key="1">
    <citation type="submission" date="2014-12" db="EMBL/GenBank/DDBJ databases">
        <title>Insight into the proteome of Arion vulgaris.</title>
        <authorList>
            <person name="Aradska J."/>
            <person name="Bulat T."/>
            <person name="Smidak R."/>
            <person name="Sarate P."/>
            <person name="Gangsoo J."/>
            <person name="Sialana F."/>
            <person name="Bilban M."/>
            <person name="Lubec G."/>
        </authorList>
    </citation>
    <scope>NUCLEOTIDE SEQUENCE</scope>
    <source>
        <tissue evidence="5">Skin</tissue>
    </source>
</reference>
<dbReference type="Pfam" id="PF00179">
    <property type="entry name" value="UQ_con"/>
    <property type="match status" value="1"/>
</dbReference>
<dbReference type="EMBL" id="HACG01002424">
    <property type="protein sequence ID" value="CEK49289.1"/>
    <property type="molecule type" value="Transcribed_RNA"/>
</dbReference>
<feature type="compositionally biased region" description="Low complexity" evidence="3">
    <location>
        <begin position="807"/>
        <end position="821"/>
    </location>
</feature>
<dbReference type="GO" id="GO:0004869">
    <property type="term" value="F:cysteine-type endopeptidase inhibitor activity"/>
    <property type="evidence" value="ECO:0007669"/>
    <property type="project" value="TreeGrafter"/>
</dbReference>
<dbReference type="PROSITE" id="PS50127">
    <property type="entry name" value="UBC_2"/>
    <property type="match status" value="1"/>
</dbReference>
<feature type="non-terminal residue" evidence="5">
    <location>
        <position position="1"/>
    </location>
</feature>
<dbReference type="SMART" id="SM00212">
    <property type="entry name" value="UBCc"/>
    <property type="match status" value="1"/>
</dbReference>
<feature type="compositionally biased region" description="Polar residues" evidence="3">
    <location>
        <begin position="45"/>
        <end position="56"/>
    </location>
</feature>
<keyword evidence="1" id="KW-0808">Transferase</keyword>
<dbReference type="GO" id="GO:0005634">
    <property type="term" value="C:nucleus"/>
    <property type="evidence" value="ECO:0007669"/>
    <property type="project" value="TreeGrafter"/>
</dbReference>
<keyword evidence="2" id="KW-0833">Ubl conjugation pathway</keyword>
<feature type="region of interest" description="Disordered" evidence="3">
    <location>
        <begin position="799"/>
        <end position="821"/>
    </location>
</feature>
<dbReference type="GO" id="GO:0043066">
    <property type="term" value="P:negative regulation of apoptotic process"/>
    <property type="evidence" value="ECO:0007669"/>
    <property type="project" value="TreeGrafter"/>
</dbReference>
<sequence>GIVGADGSHIVAPLIEDISSETLEKRDDISPGMMTDDSKEATKRPLSTQTFYSTDGMTDDSKEAVRLQSLSTMNLDESKLMLLGAVCKSPVAIQQLMNSGLSAMLAQAVCEYCNQQMVLTVATITSEIVEATPGLDNGPRAFTADMVSETPINASLVCAILRFFTEISTEMELKNWLGQAEGNAFWSLLLTLLCSSQYQTPVMMTSTARDRSLLMTAEERSELETRTIQFFSAVISCHPDNQLLFARVLCDVIKDQRTSKTDLLSAMPLSGFMRRLLLQVLLEDEKIIVSVCSSSSSFLSEDGDVLSNESAENLPLTSSSGQIFHPRYGSGRSCQCVVMNLNSKCSDVISKIADTLTLSSGCWPEKKDDIKKRSDDSSKKETLGEIDKEVLEFISQSAASAKEKREKSPNKSLPPRPPTRRGRQAIGSDSFLESVGNMRMPQALFRARLQHTALPGKDLPHNLTLSQLLHVSSEYALLPSALALQFVVRLRPSISSSFKEGIDETFASDETLLSSASYPSALKVFASVGGLALLAEHLPLLFPEISRQSGSVDVVSENNNIADIGHDWVTVESSDELYDPYLEPITPPHTSKPSKHPISGIVSSIPPHSLIAFGLFLRLPGYADTLLTERKIAQCLLRLVIGVTDDGDGGQILTSPVASTLPTMPFIVLKDLFDTSPMTTDDGVLLRRKALDIGVIHLVLACLANLSHHKHKSPLTSPHHETQLILSAMQSSSAIASLSQPEEKAQQHYWAKGTGFGTGSTTSSWDAEQALLKQKLEEEHVACLLQVLASYINPSGSQDMKHKGTVAASTSESSSTLSAPALQEPNKSLIPDSLTELLSKSCLVPALSSYLRNDSVLDMARHVPLYRALLQLLRGITANLTLVPILLPMEEENGGPGSSGGESQASIEILLKKMKGCVDTYASRLNSKKGKPGNKTDDEESEGLALLIPDIQETARLVHLAKQRLREISEKSDKDNSEGIETQSARPRRSLEEQYIAAMKALQFDTYEMVTEEGRNLKFNVPHHYESNVKAAGTVTNVARTRRLAQEAVTLSTSLPLAFSSSVFVCCDEERLDIMKVLITGPSDTPYANGCFEFDVFFPQDYPNTPPYINMETTGNHAVRFNPNLYNDGKVCLSVLNTWHGRPEEKWNAQTSSFLQVLVSIQSLILVSEPYFNEPGYERSRGTPSGAASSHEYDANIRQATVKWAMLEQLKNHSQCFKEIIHTHFWLKRHEILLQCEKWISEMEGYSTDKRTGRSIAQSTLALKRHYNQLREELAKLKPPPGLEAEGESDSSQIDPEAKQYATVSAPEQVAVESVELPTSVADVSGEMYFPLESTQDLYLDGSSMEDFPLTAHTDHHLSSAQVPLSEDFLNTLAEPDC</sequence>
<dbReference type="SUPFAM" id="SSF54495">
    <property type="entry name" value="UBC-like"/>
    <property type="match status" value="1"/>
</dbReference>
<dbReference type="InterPro" id="IPR000608">
    <property type="entry name" value="UBC"/>
</dbReference>
<feature type="region of interest" description="Disordered" evidence="3">
    <location>
        <begin position="969"/>
        <end position="988"/>
    </location>
</feature>
<evidence type="ECO:0000256" key="2">
    <source>
        <dbReference type="ARBA" id="ARBA00022786"/>
    </source>
</evidence>
<name>A0A0B6XZF4_9EUPU</name>
<accession>A0A0B6XZF4</accession>
<proteinExistence type="predicted"/>
<dbReference type="PANTHER" id="PTHR46116">
    <property type="entry name" value="(E3-INDEPENDENT) E2 UBIQUITIN-CONJUGATING ENZYME"/>
    <property type="match status" value="1"/>
</dbReference>
<feature type="region of interest" description="Disordered" evidence="3">
    <location>
        <begin position="1277"/>
        <end position="1299"/>
    </location>
</feature>
<dbReference type="PANTHER" id="PTHR46116:SF39">
    <property type="entry name" value="BACULOVIRAL IAP REPEAT-CONTAINING PROTEIN 6"/>
    <property type="match status" value="1"/>
</dbReference>
<organism evidence="5">
    <name type="scientific">Arion vulgaris</name>
    <dbReference type="NCBI Taxonomy" id="1028688"/>
    <lineage>
        <taxon>Eukaryota</taxon>
        <taxon>Metazoa</taxon>
        <taxon>Spiralia</taxon>
        <taxon>Lophotrochozoa</taxon>
        <taxon>Mollusca</taxon>
        <taxon>Gastropoda</taxon>
        <taxon>Heterobranchia</taxon>
        <taxon>Euthyneura</taxon>
        <taxon>Panpulmonata</taxon>
        <taxon>Eupulmonata</taxon>
        <taxon>Stylommatophora</taxon>
        <taxon>Helicina</taxon>
        <taxon>Arionoidea</taxon>
        <taxon>Arionidae</taxon>
        <taxon>Arion</taxon>
    </lineage>
</organism>
<dbReference type="GO" id="GO:0016740">
    <property type="term" value="F:transferase activity"/>
    <property type="evidence" value="ECO:0007669"/>
    <property type="project" value="UniProtKB-KW"/>
</dbReference>
<protein>
    <recommendedName>
        <fullName evidence="4">UBC core domain-containing protein</fullName>
    </recommendedName>
</protein>
<evidence type="ECO:0000256" key="3">
    <source>
        <dbReference type="SAM" id="MobiDB-lite"/>
    </source>
</evidence>
<feature type="region of interest" description="Disordered" evidence="3">
    <location>
        <begin position="22"/>
        <end position="58"/>
    </location>
</feature>
<dbReference type="CDD" id="cd23810">
    <property type="entry name" value="UBCc_BIRC6"/>
    <property type="match status" value="1"/>
</dbReference>
<dbReference type="Gene3D" id="3.10.110.10">
    <property type="entry name" value="Ubiquitin Conjugating Enzyme"/>
    <property type="match status" value="1"/>
</dbReference>
<feature type="domain" description="UBC core" evidence="4">
    <location>
        <begin position="1039"/>
        <end position="1206"/>
    </location>
</feature>
<dbReference type="FunFam" id="3.10.110.10:FF:000014">
    <property type="entry name" value="Baculoviral IAP repeat-containing protein 6"/>
    <property type="match status" value="1"/>
</dbReference>
<evidence type="ECO:0000313" key="5">
    <source>
        <dbReference type="EMBL" id="CEK49289.1"/>
    </source>
</evidence>
<evidence type="ECO:0000256" key="1">
    <source>
        <dbReference type="ARBA" id="ARBA00022679"/>
    </source>
</evidence>
<dbReference type="InterPro" id="IPR016135">
    <property type="entry name" value="UBQ-conjugating_enzyme/RWD"/>
</dbReference>
<gene>
    <name evidence="5" type="primary">ORF7164</name>
</gene>